<accession>A0AA41S8H3</accession>
<evidence type="ECO:0000256" key="1">
    <source>
        <dbReference type="SAM" id="Coils"/>
    </source>
</evidence>
<evidence type="ECO:0000313" key="3">
    <source>
        <dbReference type="Proteomes" id="UP001177140"/>
    </source>
</evidence>
<dbReference type="AlphaFoldDB" id="A0AA41S8H3"/>
<reference evidence="2" key="1">
    <citation type="submission" date="2022-03" db="EMBL/GenBank/DDBJ databases">
        <title>A functionally conserved STORR gene fusion in Papaver species that diverged 16.8 million years ago.</title>
        <authorList>
            <person name="Catania T."/>
        </authorList>
    </citation>
    <scope>NUCLEOTIDE SEQUENCE</scope>
    <source>
        <strain evidence="2">S-191538</strain>
    </source>
</reference>
<keyword evidence="1" id="KW-0175">Coiled coil</keyword>
<dbReference type="EMBL" id="JAJJMA010151956">
    <property type="protein sequence ID" value="MCL7034972.1"/>
    <property type="molecule type" value="Genomic_DNA"/>
</dbReference>
<dbReference type="Proteomes" id="UP001177140">
    <property type="component" value="Unassembled WGS sequence"/>
</dbReference>
<protein>
    <submittedName>
        <fullName evidence="2">Uncharacterized protein</fullName>
    </submittedName>
</protein>
<keyword evidence="3" id="KW-1185">Reference proteome</keyword>
<name>A0AA41S8H3_PAPNU</name>
<gene>
    <name evidence="2" type="ORF">MKW94_026436</name>
</gene>
<feature type="coiled-coil region" evidence="1">
    <location>
        <begin position="9"/>
        <end position="43"/>
    </location>
</feature>
<evidence type="ECO:0000313" key="2">
    <source>
        <dbReference type="EMBL" id="MCL7034972.1"/>
    </source>
</evidence>
<organism evidence="2 3">
    <name type="scientific">Papaver nudicaule</name>
    <name type="common">Iceland poppy</name>
    <dbReference type="NCBI Taxonomy" id="74823"/>
    <lineage>
        <taxon>Eukaryota</taxon>
        <taxon>Viridiplantae</taxon>
        <taxon>Streptophyta</taxon>
        <taxon>Embryophyta</taxon>
        <taxon>Tracheophyta</taxon>
        <taxon>Spermatophyta</taxon>
        <taxon>Magnoliopsida</taxon>
        <taxon>Ranunculales</taxon>
        <taxon>Papaveraceae</taxon>
        <taxon>Papaveroideae</taxon>
        <taxon>Papaver</taxon>
    </lineage>
</organism>
<sequence>MVNGMTYIISNLTRKVERQQQDAARILKDANRYRLELQELKCKIMAVPQEVM</sequence>
<proteinExistence type="predicted"/>
<comment type="caution">
    <text evidence="2">The sequence shown here is derived from an EMBL/GenBank/DDBJ whole genome shotgun (WGS) entry which is preliminary data.</text>
</comment>
<feature type="non-terminal residue" evidence="2">
    <location>
        <position position="52"/>
    </location>
</feature>